<feature type="transmembrane region" description="Helical" evidence="5">
    <location>
        <begin position="105"/>
        <end position="126"/>
    </location>
</feature>
<feature type="transmembrane region" description="Helical" evidence="5">
    <location>
        <begin position="51"/>
        <end position="69"/>
    </location>
</feature>
<keyword evidence="2 5" id="KW-0812">Transmembrane</keyword>
<name>A0A3L7AGC0_9MICO</name>
<feature type="transmembrane region" description="Helical" evidence="5">
    <location>
        <begin position="171"/>
        <end position="192"/>
    </location>
</feature>
<evidence type="ECO:0000313" key="7">
    <source>
        <dbReference type="EMBL" id="RLP78810.1"/>
    </source>
</evidence>
<feature type="domain" description="Major facilitator superfamily (MFS) profile" evidence="6">
    <location>
        <begin position="16"/>
        <end position="394"/>
    </location>
</feature>
<feature type="transmembrane region" description="Helical" evidence="5">
    <location>
        <begin position="223"/>
        <end position="245"/>
    </location>
</feature>
<dbReference type="PANTHER" id="PTHR23514">
    <property type="entry name" value="BYPASS OF STOP CODON PROTEIN 6"/>
    <property type="match status" value="1"/>
</dbReference>
<feature type="transmembrane region" description="Helical" evidence="5">
    <location>
        <begin position="288"/>
        <end position="307"/>
    </location>
</feature>
<dbReference type="OrthoDB" id="9809599at2"/>
<dbReference type="GO" id="GO:0022857">
    <property type="term" value="F:transmembrane transporter activity"/>
    <property type="evidence" value="ECO:0007669"/>
    <property type="project" value="InterPro"/>
</dbReference>
<comment type="caution">
    <text evidence="7">The sequence shown here is derived from an EMBL/GenBank/DDBJ whole genome shotgun (WGS) entry which is preliminary data.</text>
</comment>
<dbReference type="AlphaFoldDB" id="A0A3L7AGC0"/>
<dbReference type="CDD" id="cd17393">
    <property type="entry name" value="MFS_MosC_like"/>
    <property type="match status" value="1"/>
</dbReference>
<organism evidence="7 8">
    <name type="scientific">Mycetocola lacteus</name>
    <dbReference type="NCBI Taxonomy" id="76637"/>
    <lineage>
        <taxon>Bacteria</taxon>
        <taxon>Bacillati</taxon>
        <taxon>Actinomycetota</taxon>
        <taxon>Actinomycetes</taxon>
        <taxon>Micrococcales</taxon>
        <taxon>Microbacteriaceae</taxon>
        <taxon>Mycetocola</taxon>
    </lineage>
</organism>
<evidence type="ECO:0000256" key="1">
    <source>
        <dbReference type="ARBA" id="ARBA00004651"/>
    </source>
</evidence>
<proteinExistence type="predicted"/>
<dbReference type="InterPro" id="IPR011701">
    <property type="entry name" value="MFS"/>
</dbReference>
<keyword evidence="4 5" id="KW-0472">Membrane</keyword>
<keyword evidence="3 5" id="KW-1133">Transmembrane helix</keyword>
<dbReference type="InterPro" id="IPR036259">
    <property type="entry name" value="MFS_trans_sf"/>
</dbReference>
<feature type="transmembrane region" description="Helical" evidence="5">
    <location>
        <begin position="257"/>
        <end position="276"/>
    </location>
</feature>
<dbReference type="Proteomes" id="UP000269438">
    <property type="component" value="Unassembled WGS sequence"/>
</dbReference>
<dbReference type="InterPro" id="IPR020846">
    <property type="entry name" value="MFS_dom"/>
</dbReference>
<evidence type="ECO:0000313" key="8">
    <source>
        <dbReference type="Proteomes" id="UP000269438"/>
    </source>
</evidence>
<feature type="transmembrane region" description="Helical" evidence="5">
    <location>
        <begin position="81"/>
        <end position="99"/>
    </location>
</feature>
<feature type="transmembrane region" description="Helical" evidence="5">
    <location>
        <begin position="348"/>
        <end position="367"/>
    </location>
</feature>
<feature type="transmembrane region" description="Helical" evidence="5">
    <location>
        <begin position="373"/>
        <end position="394"/>
    </location>
</feature>
<reference evidence="7 8" key="1">
    <citation type="submission" date="2018-10" db="EMBL/GenBank/DDBJ databases">
        <authorList>
            <person name="Li J."/>
        </authorList>
    </citation>
    <scope>NUCLEOTIDE SEQUENCE [LARGE SCALE GENOMIC DNA]</scope>
    <source>
        <strain evidence="7 8">JCM 11654</strain>
    </source>
</reference>
<dbReference type="InterPro" id="IPR051788">
    <property type="entry name" value="MFS_Transporter"/>
</dbReference>
<dbReference type="Pfam" id="PF07690">
    <property type="entry name" value="MFS_1"/>
    <property type="match status" value="2"/>
</dbReference>
<dbReference type="EMBL" id="RCUY01000017">
    <property type="protein sequence ID" value="RLP78810.1"/>
    <property type="molecule type" value="Genomic_DNA"/>
</dbReference>
<evidence type="ECO:0000256" key="2">
    <source>
        <dbReference type="ARBA" id="ARBA00022692"/>
    </source>
</evidence>
<dbReference type="PANTHER" id="PTHR23514:SF13">
    <property type="entry name" value="INNER MEMBRANE PROTEIN YBJJ"/>
    <property type="match status" value="1"/>
</dbReference>
<evidence type="ECO:0000256" key="4">
    <source>
        <dbReference type="ARBA" id="ARBA00023136"/>
    </source>
</evidence>
<feature type="transmembrane region" description="Helical" evidence="5">
    <location>
        <begin position="147"/>
        <end position="165"/>
    </location>
</feature>
<evidence type="ECO:0000256" key="3">
    <source>
        <dbReference type="ARBA" id="ARBA00022989"/>
    </source>
</evidence>
<dbReference type="Gene3D" id="1.20.1250.20">
    <property type="entry name" value="MFS general substrate transporter like domains"/>
    <property type="match status" value="2"/>
</dbReference>
<accession>A0A3L7AGC0</accession>
<keyword evidence="8" id="KW-1185">Reference proteome</keyword>
<protein>
    <submittedName>
        <fullName evidence="7">MFS transporter</fullName>
    </submittedName>
</protein>
<dbReference type="GO" id="GO:0005886">
    <property type="term" value="C:plasma membrane"/>
    <property type="evidence" value="ECO:0007669"/>
    <property type="project" value="UniProtKB-SubCell"/>
</dbReference>
<sequence>MTATSIAASPAALRAWRNALFIVFLLSGLSVASMASRIPALRETLDISNGTLGLVLFGMSAGSILGLASSNAIRERLGTRAGIRTALLVSMVGLLIMGFGSTIALPVVIVGLAILGFGNGVVDVMMNLDGALAEVELGKTVMPMMHAFFSVGTVLGALIGSAAAFNHVPLSVHLTIVVILVSAAAIIVVRWIPLRPIVRQTHERVPFGERLRANASVWKDRRLLLIGLIMLGMSLAEGSAGDWIAQAVVDGYQQSPGTGALVYGVFVAALMLTRFVGGPFIDRFGRVAAIRLSASLAVLGLALFIFAPAFPLALVGAAAWGAGCALGFPVGMSAAAEHPTQSAQRVSAVAMMGYVAFLAGPPAIGLLGEHVGLLHALLPILGLVFIALLAAPAARPVGYPEKQIA</sequence>
<evidence type="ECO:0000256" key="5">
    <source>
        <dbReference type="SAM" id="Phobius"/>
    </source>
</evidence>
<dbReference type="SUPFAM" id="SSF103473">
    <property type="entry name" value="MFS general substrate transporter"/>
    <property type="match status" value="1"/>
</dbReference>
<comment type="subcellular location">
    <subcellularLocation>
        <location evidence="1">Cell membrane</location>
        <topology evidence="1">Multi-pass membrane protein</topology>
    </subcellularLocation>
</comment>
<gene>
    <name evidence="7" type="ORF">D9V34_17175</name>
</gene>
<dbReference type="PRINTS" id="PR01988">
    <property type="entry name" value="EXPORTERBACE"/>
</dbReference>
<evidence type="ECO:0000259" key="6">
    <source>
        <dbReference type="PROSITE" id="PS50850"/>
    </source>
</evidence>
<feature type="transmembrane region" description="Helical" evidence="5">
    <location>
        <begin position="313"/>
        <end position="336"/>
    </location>
</feature>
<dbReference type="PROSITE" id="PS50850">
    <property type="entry name" value="MFS"/>
    <property type="match status" value="1"/>
</dbReference>
<dbReference type="InterPro" id="IPR022324">
    <property type="entry name" value="Bacilysin_exporter_BacE_put"/>
</dbReference>